<dbReference type="RefSeq" id="WP_151179942.1">
    <property type="nucleotide sequence ID" value="NZ_CP042906.1"/>
</dbReference>
<reference evidence="2 3" key="1">
    <citation type="submission" date="2019-08" db="EMBL/GenBank/DDBJ databases">
        <title>Hyperibacter terrae gen. nov., sp. nov. and Hyperibacter viscosus sp. nov., two new members in the family Rhodospirillaceae isolated from the rhizosphere of Hypericum perforatum.</title>
        <authorList>
            <person name="Noviana Z."/>
        </authorList>
    </citation>
    <scope>NUCLEOTIDE SEQUENCE [LARGE SCALE GENOMIC DNA]</scope>
    <source>
        <strain evidence="2 3">R5913</strain>
    </source>
</reference>
<keyword evidence="1" id="KW-0812">Transmembrane</keyword>
<gene>
    <name evidence="2" type="ORF">FRZ44_52420</name>
</gene>
<dbReference type="OrthoDB" id="7365284at2"/>
<dbReference type="KEGG" id="htq:FRZ44_52420"/>
<dbReference type="AlphaFoldDB" id="A0A5J6MS65"/>
<feature type="transmembrane region" description="Helical" evidence="1">
    <location>
        <begin position="38"/>
        <end position="58"/>
    </location>
</feature>
<accession>A0A5J6MS65</accession>
<organism evidence="2 3">
    <name type="scientific">Hypericibacter terrae</name>
    <dbReference type="NCBI Taxonomy" id="2602015"/>
    <lineage>
        <taxon>Bacteria</taxon>
        <taxon>Pseudomonadati</taxon>
        <taxon>Pseudomonadota</taxon>
        <taxon>Alphaproteobacteria</taxon>
        <taxon>Rhodospirillales</taxon>
        <taxon>Dongiaceae</taxon>
        <taxon>Hypericibacter</taxon>
    </lineage>
</organism>
<evidence type="ECO:0000256" key="1">
    <source>
        <dbReference type="SAM" id="Phobius"/>
    </source>
</evidence>
<keyword evidence="1" id="KW-1133">Transmembrane helix</keyword>
<keyword evidence="3" id="KW-1185">Reference proteome</keyword>
<keyword evidence="1" id="KW-0472">Membrane</keyword>
<feature type="transmembrane region" description="Helical" evidence="1">
    <location>
        <begin position="12"/>
        <end position="32"/>
    </location>
</feature>
<evidence type="ECO:0000313" key="2">
    <source>
        <dbReference type="EMBL" id="QEX19927.1"/>
    </source>
</evidence>
<proteinExistence type="predicted"/>
<evidence type="ECO:0000313" key="3">
    <source>
        <dbReference type="Proteomes" id="UP000326202"/>
    </source>
</evidence>
<sequence length="176" mass="19515">MTIYRYQTGRLVGDYLRGGGGLAGSIAAWVLFPSVPQVHILIGGLTLLFLLFTIRTVWRQAVRIEVSDQAFTLISPRSILFKQEPVAWHDLVSVKLRYYSTRRNRKNGWFTMHLAGPTARIAFDSDLDGFEDMARRAALAVRGIGIATDDTTRANFAALGLADPASWHPERDGVGP</sequence>
<dbReference type="Proteomes" id="UP000326202">
    <property type="component" value="Chromosome"/>
</dbReference>
<dbReference type="EMBL" id="CP042906">
    <property type="protein sequence ID" value="QEX19927.1"/>
    <property type="molecule type" value="Genomic_DNA"/>
</dbReference>
<name>A0A5J6MS65_9PROT</name>
<protein>
    <submittedName>
        <fullName evidence="2">Uncharacterized protein</fullName>
    </submittedName>
</protein>